<dbReference type="InterPro" id="IPR011047">
    <property type="entry name" value="Quinoprotein_ADH-like_sf"/>
</dbReference>
<evidence type="ECO:0000313" key="4">
    <source>
        <dbReference type="Proteomes" id="UP000237684"/>
    </source>
</evidence>
<organism evidence="3 4">
    <name type="scientific">Abditibacterium utsteinense</name>
    <dbReference type="NCBI Taxonomy" id="1960156"/>
    <lineage>
        <taxon>Bacteria</taxon>
        <taxon>Pseudomonadati</taxon>
        <taxon>Abditibacteriota</taxon>
        <taxon>Abditibacteriia</taxon>
        <taxon>Abditibacteriales</taxon>
        <taxon>Abditibacteriaceae</taxon>
        <taxon>Abditibacterium</taxon>
    </lineage>
</organism>
<dbReference type="SMART" id="SM00564">
    <property type="entry name" value="PQQ"/>
    <property type="match status" value="6"/>
</dbReference>
<name>A0A2S8SS85_9BACT</name>
<evidence type="ECO:0000259" key="2">
    <source>
        <dbReference type="Pfam" id="PF13360"/>
    </source>
</evidence>
<keyword evidence="1" id="KW-0472">Membrane</keyword>
<dbReference type="PANTHER" id="PTHR34512:SF30">
    <property type="entry name" value="OUTER MEMBRANE PROTEIN ASSEMBLY FACTOR BAMB"/>
    <property type="match status" value="1"/>
</dbReference>
<proteinExistence type="predicted"/>
<dbReference type="Proteomes" id="UP000237684">
    <property type="component" value="Unassembled WGS sequence"/>
</dbReference>
<dbReference type="PANTHER" id="PTHR34512">
    <property type="entry name" value="CELL SURFACE PROTEIN"/>
    <property type="match status" value="1"/>
</dbReference>
<feature type="domain" description="Pyrrolo-quinoline quinone repeat" evidence="2">
    <location>
        <begin position="253"/>
        <end position="454"/>
    </location>
</feature>
<keyword evidence="4" id="KW-1185">Reference proteome</keyword>
<evidence type="ECO:0000256" key="1">
    <source>
        <dbReference type="SAM" id="Phobius"/>
    </source>
</evidence>
<feature type="domain" description="Pyrrolo-quinoline quinone repeat" evidence="2">
    <location>
        <begin position="93"/>
        <end position="221"/>
    </location>
</feature>
<dbReference type="AlphaFoldDB" id="A0A2S8SS85"/>
<accession>A0A2S8SS85</accession>
<keyword evidence="1" id="KW-0812">Transmembrane</keyword>
<feature type="transmembrane region" description="Helical" evidence="1">
    <location>
        <begin position="50"/>
        <end position="68"/>
    </location>
</feature>
<dbReference type="InParanoid" id="A0A2S8SS85"/>
<sequence>MVTLKLMTSASSRRAQAAERNVRLDPQGIYGTRSARRQNQLRRRRQLQNLVLWLVGAVALGLLIWWLFQPRQSARNASWTRQLPFRPATPPFRARGNSLFFTSQSGGLWRWNPTASPASDWTSAAPRRFFSTAFAPAAPPLVRENELFWPGGDGILRALDARSGVQKWRGVLSSALVCTPAVVQSAGREIVAAGDDAGQVAAFDALTGAPLWKTDLGGAPGAALGVALGVASPQLSTKNEAGPSFLVPLLAGAASRGGLVCLDARSGRVKWSFPNDARSQSAGVAAPLTLGNRVFWCNDEGAAVCLDARSGRKIWKSFAAPQGANLQSQKSPNEESAESNASALVSLRGGAALIEAAGVVAFGGNDGFLRGFDIASGALRWKQNLGGAVRFPAQTLRFENQNVFLAAGDAPAIFLLDALTGRVVRRWKTPYAISYGLSVANESIYALDEEGHLQVAALK</sequence>
<dbReference type="InterPro" id="IPR015943">
    <property type="entry name" value="WD40/YVTN_repeat-like_dom_sf"/>
</dbReference>
<dbReference type="InterPro" id="IPR002372">
    <property type="entry name" value="PQQ_rpt_dom"/>
</dbReference>
<evidence type="ECO:0000313" key="3">
    <source>
        <dbReference type="EMBL" id="PQV63655.1"/>
    </source>
</evidence>
<reference evidence="3 4" key="1">
    <citation type="journal article" date="2018" name="Syst. Appl. Microbiol.">
        <title>Abditibacterium utsteinense sp. nov., the first cultivated member of candidate phylum FBP, isolated from ice-free Antarctic soil samples.</title>
        <authorList>
            <person name="Tahon G."/>
            <person name="Tytgat B."/>
            <person name="Lebbe L."/>
            <person name="Carlier A."/>
            <person name="Willems A."/>
        </authorList>
    </citation>
    <scope>NUCLEOTIDE SEQUENCE [LARGE SCALE GENOMIC DNA]</scope>
    <source>
        <strain evidence="3 4">LMG 29911</strain>
    </source>
</reference>
<gene>
    <name evidence="3" type="ORF">B1R32_110121</name>
</gene>
<dbReference type="Gene3D" id="2.130.10.10">
    <property type="entry name" value="YVTN repeat-like/Quinoprotein amine dehydrogenase"/>
    <property type="match status" value="2"/>
</dbReference>
<dbReference type="Pfam" id="PF13360">
    <property type="entry name" value="PQQ_2"/>
    <property type="match status" value="2"/>
</dbReference>
<dbReference type="EMBL" id="NIGF01000010">
    <property type="protein sequence ID" value="PQV63655.1"/>
    <property type="molecule type" value="Genomic_DNA"/>
</dbReference>
<keyword evidence="1" id="KW-1133">Transmembrane helix</keyword>
<protein>
    <submittedName>
        <fullName evidence="3">Outer membrane protein assembly factor BamB, contains PQQ-like beta-propeller repeat</fullName>
    </submittedName>
</protein>
<comment type="caution">
    <text evidence="3">The sequence shown here is derived from an EMBL/GenBank/DDBJ whole genome shotgun (WGS) entry which is preliminary data.</text>
</comment>
<dbReference type="SUPFAM" id="SSF50998">
    <property type="entry name" value="Quinoprotein alcohol dehydrogenase-like"/>
    <property type="match status" value="1"/>
</dbReference>
<dbReference type="InterPro" id="IPR018391">
    <property type="entry name" value="PQQ_b-propeller_rpt"/>
</dbReference>